<dbReference type="AlphaFoldDB" id="A0A4S4LG30"/>
<protein>
    <submittedName>
        <fullName evidence="1">Uncharacterized protein</fullName>
    </submittedName>
</protein>
<evidence type="ECO:0000313" key="1">
    <source>
        <dbReference type="EMBL" id="THH10809.1"/>
    </source>
</evidence>
<comment type="caution">
    <text evidence="1">The sequence shown here is derived from an EMBL/GenBank/DDBJ whole genome shotgun (WGS) entry which is preliminary data.</text>
</comment>
<organism evidence="1 2">
    <name type="scientific">Bondarzewia mesenterica</name>
    <dbReference type="NCBI Taxonomy" id="1095465"/>
    <lineage>
        <taxon>Eukaryota</taxon>
        <taxon>Fungi</taxon>
        <taxon>Dikarya</taxon>
        <taxon>Basidiomycota</taxon>
        <taxon>Agaricomycotina</taxon>
        <taxon>Agaricomycetes</taxon>
        <taxon>Russulales</taxon>
        <taxon>Bondarzewiaceae</taxon>
        <taxon>Bondarzewia</taxon>
    </lineage>
</organism>
<dbReference type="OrthoDB" id="3252362at2759"/>
<keyword evidence="2" id="KW-1185">Reference proteome</keyword>
<evidence type="ECO:0000313" key="2">
    <source>
        <dbReference type="Proteomes" id="UP000310158"/>
    </source>
</evidence>
<dbReference type="Proteomes" id="UP000310158">
    <property type="component" value="Unassembled WGS sequence"/>
</dbReference>
<name>A0A4S4LG30_9AGAM</name>
<dbReference type="EMBL" id="SGPL01000549">
    <property type="protein sequence ID" value="THH10809.1"/>
    <property type="molecule type" value="Genomic_DNA"/>
</dbReference>
<reference evidence="1 2" key="1">
    <citation type="submission" date="2019-02" db="EMBL/GenBank/DDBJ databases">
        <title>Genome sequencing of the rare red list fungi Bondarzewia mesenterica.</title>
        <authorList>
            <person name="Buettner E."/>
            <person name="Kellner H."/>
        </authorList>
    </citation>
    <scope>NUCLEOTIDE SEQUENCE [LARGE SCALE GENOMIC DNA]</scope>
    <source>
        <strain evidence="1 2">DSM 108281</strain>
    </source>
</reference>
<sequence length="151" mass="17403">MRDAYACRQTIVSTFFSKGISSLLCVSGTKHKDICRILLGLVVGLQLPNNLSPCHLIRAIHALLDFTYLAQYPSHSTETLQYMENALHQFYDNKDILVQLGVRDNFKIPKLHSLWHFATSIMLFRTPDNYDTVYTEHLHIDLAKDAYRTMN</sequence>
<accession>A0A4S4LG30</accession>
<proteinExistence type="predicted"/>
<gene>
    <name evidence="1" type="ORF">EW146_g8262</name>
</gene>